<dbReference type="PANTHER" id="PTHR15822">
    <property type="entry name" value="TRAF AND TNF RECEPTOR-ASSOCIATED PROTEIN"/>
    <property type="match status" value="1"/>
</dbReference>
<proteinExistence type="predicted"/>
<dbReference type="GO" id="GO:0004519">
    <property type="term" value="F:endonuclease activity"/>
    <property type="evidence" value="ECO:0007669"/>
    <property type="project" value="UniProtKB-KW"/>
</dbReference>
<keyword evidence="5" id="KW-0227">DNA damage</keyword>
<evidence type="ECO:0000256" key="7">
    <source>
        <dbReference type="ARBA" id="ARBA00022842"/>
    </source>
</evidence>
<evidence type="ECO:0000256" key="1">
    <source>
        <dbReference type="ARBA" id="ARBA00001936"/>
    </source>
</evidence>
<dbReference type="SUPFAM" id="SSF56219">
    <property type="entry name" value="DNase I-like"/>
    <property type="match status" value="1"/>
</dbReference>
<dbReference type="PANTHER" id="PTHR15822:SF4">
    <property type="entry name" value="TYROSYL-DNA PHOSPHODIESTERASE 2"/>
    <property type="match status" value="1"/>
</dbReference>
<evidence type="ECO:0000256" key="6">
    <source>
        <dbReference type="ARBA" id="ARBA00022801"/>
    </source>
</evidence>
<evidence type="ECO:0000313" key="10">
    <source>
        <dbReference type="EMBL" id="HIX36881.1"/>
    </source>
</evidence>
<keyword evidence="8" id="KW-0234">DNA repair</keyword>
<comment type="cofactor">
    <cofactor evidence="1">
        <name>Mn(2+)</name>
        <dbReference type="ChEBI" id="CHEBI:29035"/>
    </cofactor>
</comment>
<protein>
    <submittedName>
        <fullName evidence="10">Endonuclease</fullName>
    </submittedName>
</protein>
<keyword evidence="7" id="KW-0460">Magnesium</keyword>
<reference evidence="10" key="2">
    <citation type="submission" date="2021-04" db="EMBL/GenBank/DDBJ databases">
        <authorList>
            <person name="Gilroy R."/>
        </authorList>
    </citation>
    <scope>NUCLEOTIDE SEQUENCE</scope>
    <source>
        <strain evidence="10">ChiHjej12B11-1927</strain>
    </source>
</reference>
<evidence type="ECO:0000256" key="5">
    <source>
        <dbReference type="ARBA" id="ARBA00022763"/>
    </source>
</evidence>
<accession>A0A9D1VKU3</accession>
<dbReference type="Proteomes" id="UP000824230">
    <property type="component" value="Unassembled WGS sequence"/>
</dbReference>
<evidence type="ECO:0000256" key="4">
    <source>
        <dbReference type="ARBA" id="ARBA00022723"/>
    </source>
</evidence>
<dbReference type="Gene3D" id="3.60.10.10">
    <property type="entry name" value="Endonuclease/exonuclease/phosphatase"/>
    <property type="match status" value="1"/>
</dbReference>
<dbReference type="InterPro" id="IPR005135">
    <property type="entry name" value="Endo/exonuclease/phosphatase"/>
</dbReference>
<dbReference type="EMBL" id="DXFG01000058">
    <property type="protein sequence ID" value="HIX36881.1"/>
    <property type="molecule type" value="Genomic_DNA"/>
</dbReference>
<evidence type="ECO:0000256" key="3">
    <source>
        <dbReference type="ARBA" id="ARBA00022722"/>
    </source>
</evidence>
<keyword evidence="4" id="KW-0479">Metal-binding</keyword>
<evidence type="ECO:0000313" key="11">
    <source>
        <dbReference type="Proteomes" id="UP000824230"/>
    </source>
</evidence>
<dbReference type="GO" id="GO:0006281">
    <property type="term" value="P:DNA repair"/>
    <property type="evidence" value="ECO:0007669"/>
    <property type="project" value="UniProtKB-KW"/>
</dbReference>
<keyword evidence="3" id="KW-0540">Nuclease</keyword>
<dbReference type="AlphaFoldDB" id="A0A9D1VKU3"/>
<dbReference type="Pfam" id="PF03372">
    <property type="entry name" value="Exo_endo_phos"/>
    <property type="match status" value="1"/>
</dbReference>
<comment type="cofactor">
    <cofactor evidence="2">
        <name>Mg(2+)</name>
        <dbReference type="ChEBI" id="CHEBI:18420"/>
    </cofactor>
</comment>
<evidence type="ECO:0000259" key="9">
    <source>
        <dbReference type="Pfam" id="PF03372"/>
    </source>
</evidence>
<reference evidence="10" key="1">
    <citation type="journal article" date="2021" name="PeerJ">
        <title>Extensive microbial diversity within the chicken gut microbiome revealed by metagenomics and culture.</title>
        <authorList>
            <person name="Gilroy R."/>
            <person name="Ravi A."/>
            <person name="Getino M."/>
            <person name="Pursley I."/>
            <person name="Horton D.L."/>
            <person name="Alikhan N.F."/>
            <person name="Baker D."/>
            <person name="Gharbi K."/>
            <person name="Hall N."/>
            <person name="Watson M."/>
            <person name="Adriaenssens E.M."/>
            <person name="Foster-Nyarko E."/>
            <person name="Jarju S."/>
            <person name="Secka A."/>
            <person name="Antonio M."/>
            <person name="Oren A."/>
            <person name="Chaudhuri R.R."/>
            <person name="La Ragione R."/>
            <person name="Hildebrand F."/>
            <person name="Pallen M.J."/>
        </authorList>
    </citation>
    <scope>NUCLEOTIDE SEQUENCE</scope>
    <source>
        <strain evidence="10">ChiHjej12B11-1927</strain>
    </source>
</reference>
<evidence type="ECO:0000256" key="2">
    <source>
        <dbReference type="ARBA" id="ARBA00001946"/>
    </source>
</evidence>
<organism evidence="10 11">
    <name type="scientific">Candidatus Blautia pullistercoris</name>
    <dbReference type="NCBI Taxonomy" id="2838499"/>
    <lineage>
        <taxon>Bacteria</taxon>
        <taxon>Bacillati</taxon>
        <taxon>Bacillota</taxon>
        <taxon>Clostridia</taxon>
        <taxon>Lachnospirales</taxon>
        <taxon>Lachnospiraceae</taxon>
        <taxon>Blautia</taxon>
    </lineage>
</organism>
<comment type="caution">
    <text evidence="10">The sequence shown here is derived from an EMBL/GenBank/DDBJ whole genome shotgun (WGS) entry which is preliminary data.</text>
</comment>
<keyword evidence="6" id="KW-0378">Hydrolase</keyword>
<gene>
    <name evidence="10" type="ORF">H9738_03295</name>
</gene>
<dbReference type="InterPro" id="IPR036691">
    <property type="entry name" value="Endo/exonu/phosph_ase_sf"/>
</dbReference>
<feature type="domain" description="Endonuclease/exonuclease/phosphatase" evidence="9">
    <location>
        <begin position="50"/>
        <end position="332"/>
    </location>
</feature>
<evidence type="ECO:0000256" key="8">
    <source>
        <dbReference type="ARBA" id="ARBA00023204"/>
    </source>
</evidence>
<sequence>MLKTGTLLGGLALGAVSWYTLREYRPQKVTPLPAPKDGQTLSLKDPFRLLTWNIGFAGFDKTMDFFMDGGKMVRPRNREQVVKNMKGIKKILDTQKAEVYFLQEVDLDSSRSYRIDQHRYFEKSLGIPGIFAWNYKCDFIPYPFPPLGKMSSGLGTFTGLKIRSARRLSLPESFSWPVKTCNLKRCILETRIPIRGSSRELVLFNFHLEAYDKGEGKLAQSRLLAKILSLEYEKGNYVIAGGDFNQIIKGEEKYPLHKSKNWTPGLLEKEFLPPHFSIAADDTFPTCRLLDQPYDGSAEKGRVYVLDGFLVSDNLKVSKVSVVNTDFAYTDHQPVMLEVRFL</sequence>
<dbReference type="InterPro" id="IPR051547">
    <property type="entry name" value="TDP2-like"/>
</dbReference>
<keyword evidence="10" id="KW-0255">Endonuclease</keyword>
<name>A0A9D1VKU3_9FIRM</name>
<dbReference type="GO" id="GO:0046872">
    <property type="term" value="F:metal ion binding"/>
    <property type="evidence" value="ECO:0007669"/>
    <property type="project" value="UniProtKB-KW"/>
</dbReference>
<dbReference type="GO" id="GO:0016787">
    <property type="term" value="F:hydrolase activity"/>
    <property type="evidence" value="ECO:0007669"/>
    <property type="project" value="UniProtKB-KW"/>
</dbReference>